<keyword evidence="4" id="KW-0804">Transcription</keyword>
<dbReference type="RefSeq" id="WP_211850351.1">
    <property type="nucleotide sequence ID" value="NZ_JAAGBB010000001.1"/>
</dbReference>
<keyword evidence="3" id="KW-0238">DNA-binding</keyword>
<dbReference type="Proteomes" id="UP001196870">
    <property type="component" value="Unassembled WGS sequence"/>
</dbReference>
<dbReference type="Pfam" id="PF03466">
    <property type="entry name" value="LysR_substrate"/>
    <property type="match status" value="1"/>
</dbReference>
<dbReference type="InterPro" id="IPR036390">
    <property type="entry name" value="WH_DNA-bd_sf"/>
</dbReference>
<keyword evidence="7" id="KW-1185">Reference proteome</keyword>
<evidence type="ECO:0000256" key="1">
    <source>
        <dbReference type="ARBA" id="ARBA00009437"/>
    </source>
</evidence>
<name>A0ABS5ERD8_9PROT</name>
<dbReference type="SUPFAM" id="SSF53850">
    <property type="entry name" value="Periplasmic binding protein-like II"/>
    <property type="match status" value="1"/>
</dbReference>
<comment type="caution">
    <text evidence="6">The sequence shown here is derived from an EMBL/GenBank/DDBJ whole genome shotgun (WGS) entry which is preliminary data.</text>
</comment>
<dbReference type="InterPro" id="IPR000847">
    <property type="entry name" value="LysR_HTH_N"/>
</dbReference>
<reference evidence="7" key="1">
    <citation type="journal article" date="2021" name="Syst. Appl. Microbiol.">
        <title>Roseomonas hellenica sp. nov., isolated from roots of wild-growing Alkanna tinctoria.</title>
        <authorList>
            <person name="Rat A."/>
            <person name="Naranjo H.D."/>
            <person name="Lebbe L."/>
            <person name="Cnockaert M."/>
            <person name="Krigas N."/>
            <person name="Grigoriadou K."/>
            <person name="Maloupa E."/>
            <person name="Willems A."/>
        </authorList>
    </citation>
    <scope>NUCLEOTIDE SEQUENCE [LARGE SCALE GENOMIC DNA]</scope>
    <source>
        <strain evidence="7">LMG 31523</strain>
    </source>
</reference>
<dbReference type="Gene3D" id="3.40.190.10">
    <property type="entry name" value="Periplasmic binding protein-like II"/>
    <property type="match status" value="2"/>
</dbReference>
<dbReference type="InterPro" id="IPR005119">
    <property type="entry name" value="LysR_subst-bd"/>
</dbReference>
<protein>
    <submittedName>
        <fullName evidence="6">LysR family transcriptional regulator</fullName>
    </submittedName>
</protein>
<dbReference type="PROSITE" id="PS50931">
    <property type="entry name" value="HTH_LYSR"/>
    <property type="match status" value="1"/>
</dbReference>
<dbReference type="EMBL" id="JAAGBB010000001">
    <property type="protein sequence ID" value="MBR0662864.1"/>
    <property type="molecule type" value="Genomic_DNA"/>
</dbReference>
<evidence type="ECO:0000256" key="3">
    <source>
        <dbReference type="ARBA" id="ARBA00023125"/>
    </source>
</evidence>
<evidence type="ECO:0000256" key="4">
    <source>
        <dbReference type="ARBA" id="ARBA00023163"/>
    </source>
</evidence>
<dbReference type="Gene3D" id="1.10.10.10">
    <property type="entry name" value="Winged helix-like DNA-binding domain superfamily/Winged helix DNA-binding domain"/>
    <property type="match status" value="1"/>
</dbReference>
<dbReference type="PANTHER" id="PTHR30537:SF74">
    <property type="entry name" value="HTH-TYPE TRANSCRIPTIONAL REGULATOR TRPI"/>
    <property type="match status" value="1"/>
</dbReference>
<sequence>MPAALPPLPALRAFAAVAREGSFARAAATLNVSTSAVSHQIRTLEDQLGTPLLTRARNGAGHSRTGPTEAGAGLLAAVEEALARLADACDTVRDRAKRPRPLLIVCGNGSLASLWLAPRLAAFASLHPSVAWHMRAVEAEAPDLVAEGIDLAILRARPGAVLPPDRLLFEETVFPVCSPALVATGAEALLRLNLLEEESSSPEKAWRHWLALLGLPPARGRIVRFSGFNQAIGAAIAGAGVALGRSPMVDAELAAGRLVRLFAPIALPGSWVFTLRTRPGLARDPHVAQLRDFLLAAAADRKTLEAPPLLDIPAAGPRP</sequence>
<dbReference type="PANTHER" id="PTHR30537">
    <property type="entry name" value="HTH-TYPE TRANSCRIPTIONAL REGULATOR"/>
    <property type="match status" value="1"/>
</dbReference>
<gene>
    <name evidence="6" type="ORF">GXW71_00710</name>
</gene>
<accession>A0ABS5ERD8</accession>
<dbReference type="InterPro" id="IPR058163">
    <property type="entry name" value="LysR-type_TF_proteobact-type"/>
</dbReference>
<evidence type="ECO:0000313" key="7">
    <source>
        <dbReference type="Proteomes" id="UP001196870"/>
    </source>
</evidence>
<dbReference type="InterPro" id="IPR036388">
    <property type="entry name" value="WH-like_DNA-bd_sf"/>
</dbReference>
<evidence type="ECO:0000313" key="6">
    <source>
        <dbReference type="EMBL" id="MBR0662864.1"/>
    </source>
</evidence>
<evidence type="ECO:0000256" key="2">
    <source>
        <dbReference type="ARBA" id="ARBA00023015"/>
    </source>
</evidence>
<keyword evidence="2" id="KW-0805">Transcription regulation</keyword>
<comment type="similarity">
    <text evidence="1">Belongs to the LysR transcriptional regulatory family.</text>
</comment>
<proteinExistence type="inferred from homology"/>
<dbReference type="SUPFAM" id="SSF46785">
    <property type="entry name" value="Winged helix' DNA-binding domain"/>
    <property type="match status" value="1"/>
</dbReference>
<evidence type="ECO:0000259" key="5">
    <source>
        <dbReference type="PROSITE" id="PS50931"/>
    </source>
</evidence>
<organism evidence="6 7">
    <name type="scientific">Plastoroseomonas hellenica</name>
    <dbReference type="NCBI Taxonomy" id="2687306"/>
    <lineage>
        <taxon>Bacteria</taxon>
        <taxon>Pseudomonadati</taxon>
        <taxon>Pseudomonadota</taxon>
        <taxon>Alphaproteobacteria</taxon>
        <taxon>Acetobacterales</taxon>
        <taxon>Acetobacteraceae</taxon>
        <taxon>Plastoroseomonas</taxon>
    </lineage>
</organism>
<dbReference type="Pfam" id="PF00126">
    <property type="entry name" value="HTH_1"/>
    <property type="match status" value="1"/>
</dbReference>
<feature type="domain" description="HTH lysR-type" evidence="5">
    <location>
        <begin position="6"/>
        <end position="63"/>
    </location>
</feature>
<dbReference type="PRINTS" id="PR00039">
    <property type="entry name" value="HTHLYSR"/>
</dbReference>